<dbReference type="SUPFAM" id="SSF56801">
    <property type="entry name" value="Acetyl-CoA synthetase-like"/>
    <property type="match status" value="1"/>
</dbReference>
<dbReference type="PANTHER" id="PTHR45527:SF1">
    <property type="entry name" value="FATTY ACID SYNTHASE"/>
    <property type="match status" value="1"/>
</dbReference>
<feature type="domain" description="AMP-dependent synthetase/ligase" evidence="1">
    <location>
        <begin position="44"/>
        <end position="80"/>
    </location>
</feature>
<evidence type="ECO:0000313" key="2">
    <source>
        <dbReference type="EMBL" id="EGH34686.1"/>
    </source>
</evidence>
<dbReference type="Pfam" id="PF00501">
    <property type="entry name" value="AMP-binding"/>
    <property type="match status" value="1"/>
</dbReference>
<reference evidence="2 3" key="1">
    <citation type="journal article" date="2011" name="PLoS Pathog.">
        <title>Dynamic evolution of pathogenicity revealed by sequencing and comparative genomics of 19 Pseudomonas syringae isolates.</title>
        <authorList>
            <person name="Baltrus D.A."/>
            <person name="Nishimura M.T."/>
            <person name="Romanchuk A."/>
            <person name="Chang J.H."/>
            <person name="Mukhtar M.S."/>
            <person name="Cherkis K."/>
            <person name="Roach J."/>
            <person name="Grant S.R."/>
            <person name="Jones C.D."/>
            <person name="Dangl J.L."/>
        </authorList>
    </citation>
    <scope>NUCLEOTIDE SEQUENCE [LARGE SCALE GENOMIC DNA]</scope>
    <source>
        <strain evidence="3">M301072PT</strain>
    </source>
</reference>
<sequence>EQALPLRLESVAILDAAERNHLLLDFNGNEQPFPQDCTVNALIEAQAASQPDSPAVIQGGHVLTYAQLNERANRLAHYLNA</sequence>
<dbReference type="GO" id="GO:0005737">
    <property type="term" value="C:cytoplasm"/>
    <property type="evidence" value="ECO:0007669"/>
    <property type="project" value="TreeGrafter"/>
</dbReference>
<name>F3FWU4_PSESX</name>
<dbReference type="Gene3D" id="3.40.50.12780">
    <property type="entry name" value="N-terminal domain of ligase-like"/>
    <property type="match status" value="1"/>
</dbReference>
<evidence type="ECO:0000313" key="3">
    <source>
        <dbReference type="Proteomes" id="UP000004471"/>
    </source>
</evidence>
<dbReference type="PANTHER" id="PTHR45527">
    <property type="entry name" value="NONRIBOSOMAL PEPTIDE SYNTHETASE"/>
    <property type="match status" value="1"/>
</dbReference>
<dbReference type="AlphaFoldDB" id="F3FWU4"/>
<dbReference type="InterPro" id="IPR000873">
    <property type="entry name" value="AMP-dep_synth/lig_dom"/>
</dbReference>
<protein>
    <submittedName>
        <fullName evidence="2">Amino acid adenylation</fullName>
    </submittedName>
</protein>
<accession>F3FWU4</accession>
<feature type="non-terminal residue" evidence="2">
    <location>
        <position position="1"/>
    </location>
</feature>
<dbReference type="EMBL" id="AEAH01002782">
    <property type="protein sequence ID" value="EGH34686.1"/>
    <property type="molecule type" value="Genomic_DNA"/>
</dbReference>
<dbReference type="GO" id="GO:0044550">
    <property type="term" value="P:secondary metabolite biosynthetic process"/>
    <property type="evidence" value="ECO:0007669"/>
    <property type="project" value="TreeGrafter"/>
</dbReference>
<gene>
    <name evidence="2" type="ORF">PSYJA_39290</name>
</gene>
<dbReference type="InterPro" id="IPR042099">
    <property type="entry name" value="ANL_N_sf"/>
</dbReference>
<dbReference type="GO" id="GO:0031177">
    <property type="term" value="F:phosphopantetheine binding"/>
    <property type="evidence" value="ECO:0007669"/>
    <property type="project" value="TreeGrafter"/>
</dbReference>
<dbReference type="Proteomes" id="UP000004471">
    <property type="component" value="Unassembled WGS sequence"/>
</dbReference>
<comment type="caution">
    <text evidence="2">The sequence shown here is derived from an EMBL/GenBank/DDBJ whole genome shotgun (WGS) entry which is preliminary data.</text>
</comment>
<organism evidence="2 3">
    <name type="scientific">Pseudomonas syringae pv. japonica str. M301072</name>
    <dbReference type="NCBI Taxonomy" id="629262"/>
    <lineage>
        <taxon>Bacteria</taxon>
        <taxon>Pseudomonadati</taxon>
        <taxon>Pseudomonadota</taxon>
        <taxon>Gammaproteobacteria</taxon>
        <taxon>Pseudomonadales</taxon>
        <taxon>Pseudomonadaceae</taxon>
        <taxon>Pseudomonas</taxon>
        <taxon>Pseudomonas syringae</taxon>
    </lineage>
</organism>
<proteinExistence type="predicted"/>
<evidence type="ECO:0000259" key="1">
    <source>
        <dbReference type="Pfam" id="PF00501"/>
    </source>
</evidence>
<feature type="non-terminal residue" evidence="2">
    <location>
        <position position="81"/>
    </location>
</feature>
<dbReference type="GO" id="GO:0043041">
    <property type="term" value="P:amino acid activation for nonribosomal peptide biosynthetic process"/>
    <property type="evidence" value="ECO:0007669"/>
    <property type="project" value="TreeGrafter"/>
</dbReference>